<evidence type="ECO:0000313" key="2">
    <source>
        <dbReference type="Proteomes" id="UP000076852"/>
    </source>
</evidence>
<gene>
    <name evidence="1" type="ORF">AYM40_06555</name>
</gene>
<dbReference type="STRING" id="1804984.AYM40_06555"/>
<keyword evidence="2" id="KW-1185">Reference proteome</keyword>
<evidence type="ECO:0000313" key="1">
    <source>
        <dbReference type="EMBL" id="ANB72068.1"/>
    </source>
</evidence>
<sequence length="159" mass="17516">MGMSVRSLPQLALLAFHRAVGTLTVKWMSQAGVLSTADDLRDSVSHQRRTVPSKRRLARGYIMFHTGMMMSRRAGAAGLLSLYARFCARAMQSRGVPAISVLITTAGAGRSRGNATTTVPEGAAERLAPRSRRRPMLEAHWNRRNKLIHGLNMLPPLRL</sequence>
<reference evidence="1 2" key="1">
    <citation type="journal article" date="2016" name="Gene">
        <title>PacBio SMRT assembly of a complex multi-replicon genome reveals chlorocatechol degradative operon in a region of genome plasticity.</title>
        <authorList>
            <person name="Ricker N."/>
            <person name="Shen S.Y."/>
            <person name="Goordial J."/>
            <person name="Jin S."/>
            <person name="Fulthorpe R.R."/>
        </authorList>
    </citation>
    <scope>NUCLEOTIDE SEQUENCE [LARGE SCALE GENOMIC DNA]</scope>
    <source>
        <strain evidence="1 2">OLGA172</strain>
    </source>
</reference>
<dbReference type="AlphaFoldDB" id="A0A160FJG8"/>
<proteinExistence type="predicted"/>
<dbReference type="EMBL" id="CP014578">
    <property type="protein sequence ID" value="ANB72068.1"/>
    <property type="molecule type" value="Genomic_DNA"/>
</dbReference>
<dbReference type="KEGG" id="buz:AYM40_06555"/>
<dbReference type="Proteomes" id="UP000076852">
    <property type="component" value="Chromosome 1"/>
</dbReference>
<name>A0A160FJG8_9BURK</name>
<organism evidence="1 2">
    <name type="scientific">Paraburkholderia phytofirmans OLGA172</name>
    <dbReference type="NCBI Taxonomy" id="1417228"/>
    <lineage>
        <taxon>Bacteria</taxon>
        <taxon>Pseudomonadati</taxon>
        <taxon>Pseudomonadota</taxon>
        <taxon>Betaproteobacteria</taxon>
        <taxon>Burkholderiales</taxon>
        <taxon>Burkholderiaceae</taxon>
        <taxon>Paraburkholderia</taxon>
    </lineage>
</organism>
<accession>A0A160FJG8</accession>
<protein>
    <submittedName>
        <fullName evidence="1">Uncharacterized protein</fullName>
    </submittedName>
</protein>